<evidence type="ECO:0000313" key="18">
    <source>
        <dbReference type="EMBL" id="KAK9975987.1"/>
    </source>
</evidence>
<evidence type="ECO:0000256" key="4">
    <source>
        <dbReference type="ARBA" id="ARBA00006726"/>
    </source>
</evidence>
<evidence type="ECO:0000256" key="13">
    <source>
        <dbReference type="ARBA" id="ARBA00031903"/>
    </source>
</evidence>
<proteinExistence type="inferred from homology"/>
<comment type="similarity">
    <text evidence="4">Belongs to the CDI family.</text>
</comment>
<evidence type="ECO:0000313" key="19">
    <source>
        <dbReference type="Proteomes" id="UP001479290"/>
    </source>
</evidence>
<comment type="subcellular location">
    <subcellularLocation>
        <location evidence="3">Cytoplasm</location>
    </subcellularLocation>
    <subcellularLocation>
        <location evidence="2">Endosome</location>
    </subcellularLocation>
    <subcellularLocation>
        <location evidence="1">Nucleus</location>
    </subcellularLocation>
</comment>
<name>A0AAW2ARC8_CULAL</name>
<dbReference type="PANTHER" id="PTHR10265:SF9">
    <property type="entry name" value="CYCLIN-DEPENDENT KINASE INHIBITOR 1B"/>
    <property type="match status" value="1"/>
</dbReference>
<evidence type="ECO:0000256" key="2">
    <source>
        <dbReference type="ARBA" id="ARBA00004177"/>
    </source>
</evidence>
<accession>A0AAW2ARC8</accession>
<keyword evidence="8" id="KW-0967">Endosome</keyword>
<dbReference type="GO" id="GO:0005768">
    <property type="term" value="C:endosome"/>
    <property type="evidence" value="ECO:0007669"/>
    <property type="project" value="UniProtKB-SubCell"/>
</dbReference>
<dbReference type="GO" id="GO:0008285">
    <property type="term" value="P:negative regulation of cell population proliferation"/>
    <property type="evidence" value="ECO:0007669"/>
    <property type="project" value="TreeGrafter"/>
</dbReference>
<protein>
    <recommendedName>
        <fullName evidence="5">Cyclin-dependent kinase inhibitor 1B</fullName>
    </recommendedName>
    <alternativeName>
        <fullName evidence="14">Cyclin-dependent kinase inhibitor p27</fullName>
    </alternativeName>
    <alternativeName>
        <fullName evidence="13">p27Kip1</fullName>
    </alternativeName>
</protein>
<evidence type="ECO:0000256" key="5">
    <source>
        <dbReference type="ARBA" id="ARBA00014547"/>
    </source>
</evidence>
<evidence type="ECO:0000256" key="14">
    <source>
        <dbReference type="ARBA" id="ARBA00031925"/>
    </source>
</evidence>
<dbReference type="EMBL" id="JAWDJR010000004">
    <property type="protein sequence ID" value="KAK9975987.1"/>
    <property type="molecule type" value="Genomic_DNA"/>
</dbReference>
<dbReference type="GO" id="GO:0005634">
    <property type="term" value="C:nucleus"/>
    <property type="evidence" value="ECO:0007669"/>
    <property type="project" value="UniProtKB-SubCell"/>
</dbReference>
<evidence type="ECO:0000256" key="9">
    <source>
        <dbReference type="ARBA" id="ARBA00022843"/>
    </source>
</evidence>
<feature type="domain" description="Cyclin-dependent kinase inhibitor" evidence="17">
    <location>
        <begin position="34"/>
        <end position="83"/>
    </location>
</feature>
<evidence type="ECO:0000256" key="12">
    <source>
        <dbReference type="ARBA" id="ARBA00023306"/>
    </source>
</evidence>
<comment type="function">
    <text evidence="15">Important regulator of cell cycle progression. Inhibits the kinase activity of CDK2 bound to cyclin A, but has little inhibitory activity on CDK2 bound to SPDYA. Involved in G1 arrest. Potent inhibitor of cyclin E- and cyclin A-CDK2 complexes. Forms a complex with cyclin type D-CDK4 complexes and is involved in the assembly, stability, and modulation of CCND1-CDK4 complex activation. Acts either as an inhibitor or an activator of cyclin type D-CDK4 complexes depending on its phosphorylation state and/or stoichometry.</text>
</comment>
<evidence type="ECO:0000256" key="16">
    <source>
        <dbReference type="SAM" id="MobiDB-lite"/>
    </source>
</evidence>
<dbReference type="Proteomes" id="UP001479290">
    <property type="component" value="Unassembled WGS sequence"/>
</dbReference>
<dbReference type="InterPro" id="IPR003175">
    <property type="entry name" value="CDI_dom"/>
</dbReference>
<evidence type="ECO:0000256" key="1">
    <source>
        <dbReference type="ARBA" id="ARBA00004123"/>
    </source>
</evidence>
<evidence type="ECO:0000256" key="3">
    <source>
        <dbReference type="ARBA" id="ARBA00004496"/>
    </source>
</evidence>
<evidence type="ECO:0000256" key="8">
    <source>
        <dbReference type="ARBA" id="ARBA00022753"/>
    </source>
</evidence>
<keyword evidence="6" id="KW-0963">Cytoplasm</keyword>
<evidence type="ECO:0000259" key="17">
    <source>
        <dbReference type="Pfam" id="PF02234"/>
    </source>
</evidence>
<keyword evidence="9" id="KW-0832">Ubl conjugation</keyword>
<evidence type="ECO:0000256" key="10">
    <source>
        <dbReference type="ARBA" id="ARBA00023013"/>
    </source>
</evidence>
<evidence type="ECO:0000256" key="7">
    <source>
        <dbReference type="ARBA" id="ARBA00022553"/>
    </source>
</evidence>
<dbReference type="GO" id="GO:0051087">
    <property type="term" value="F:protein-folding chaperone binding"/>
    <property type="evidence" value="ECO:0007669"/>
    <property type="project" value="TreeGrafter"/>
</dbReference>
<keyword evidence="12" id="KW-0131">Cell cycle</keyword>
<keyword evidence="7" id="KW-0597">Phosphoprotein</keyword>
<keyword evidence="11" id="KW-0539">Nucleus</keyword>
<feature type="compositionally biased region" description="Polar residues" evidence="16">
    <location>
        <begin position="158"/>
        <end position="181"/>
    </location>
</feature>
<dbReference type="Pfam" id="PF02234">
    <property type="entry name" value="CDI"/>
    <property type="match status" value="1"/>
</dbReference>
<gene>
    <name evidence="18" type="ORF">ABG768_021212</name>
</gene>
<evidence type="ECO:0000256" key="11">
    <source>
        <dbReference type="ARBA" id="ARBA00023242"/>
    </source>
</evidence>
<dbReference type="InterPro" id="IPR044898">
    <property type="entry name" value="CDI_dom_sf"/>
</dbReference>
<dbReference type="GO" id="GO:0004861">
    <property type="term" value="F:cyclin-dependent protein serine/threonine kinase inhibitor activity"/>
    <property type="evidence" value="ECO:0007669"/>
    <property type="project" value="InterPro"/>
</dbReference>
<comment type="caution">
    <text evidence="18">The sequence shown here is derived from an EMBL/GenBank/DDBJ whole genome shotgun (WGS) entry which is preliminary data.</text>
</comment>
<dbReference type="GO" id="GO:0000082">
    <property type="term" value="P:G1/S transition of mitotic cell cycle"/>
    <property type="evidence" value="ECO:0007669"/>
    <property type="project" value="TreeGrafter"/>
</dbReference>
<organism evidence="18 19">
    <name type="scientific">Culter alburnus</name>
    <name type="common">Topmouth culter</name>
    <dbReference type="NCBI Taxonomy" id="194366"/>
    <lineage>
        <taxon>Eukaryota</taxon>
        <taxon>Metazoa</taxon>
        <taxon>Chordata</taxon>
        <taxon>Craniata</taxon>
        <taxon>Vertebrata</taxon>
        <taxon>Euteleostomi</taxon>
        <taxon>Actinopterygii</taxon>
        <taxon>Neopterygii</taxon>
        <taxon>Teleostei</taxon>
        <taxon>Ostariophysi</taxon>
        <taxon>Cypriniformes</taxon>
        <taxon>Xenocyprididae</taxon>
        <taxon>Xenocypridinae</taxon>
        <taxon>Culter</taxon>
    </lineage>
</organism>
<dbReference type="PANTHER" id="PTHR10265">
    <property type="entry name" value="CYCLIN-DEPENDENT KINASE INHIBITOR 1"/>
    <property type="match status" value="1"/>
</dbReference>
<feature type="region of interest" description="Disordered" evidence="16">
    <location>
        <begin position="91"/>
        <end position="193"/>
    </location>
</feature>
<feature type="region of interest" description="Disordered" evidence="16">
    <location>
        <begin position="1"/>
        <end position="26"/>
    </location>
</feature>
<keyword evidence="10" id="KW-0649">Protein kinase inhibitor</keyword>
<sequence>MCKMSKVRVSNGSPTLERVDARQADHAKPPVCRNLFGTVDREEFARDVEEQMRDIEKASKEKWNYDFAKNEPLEPGNYEWQEVDAKEVPEFYTRPPHVKRATSTGTVDHNGNHDYLLTTPSLESVGGDSDSTETGSRTDCRTALSTPRKRPSTEDQDLPSQSKRPNVHATETNRCPDTTSSPEREPSKSDPKT</sequence>
<dbReference type="GO" id="GO:0045930">
    <property type="term" value="P:negative regulation of mitotic cell cycle"/>
    <property type="evidence" value="ECO:0007669"/>
    <property type="project" value="TreeGrafter"/>
</dbReference>
<feature type="compositionally biased region" description="Basic and acidic residues" evidence="16">
    <location>
        <begin position="182"/>
        <end position="193"/>
    </location>
</feature>
<evidence type="ECO:0000256" key="15">
    <source>
        <dbReference type="ARBA" id="ARBA00045727"/>
    </source>
</evidence>
<dbReference type="Gene3D" id="4.10.365.10">
    <property type="entry name" value="p27"/>
    <property type="match status" value="1"/>
</dbReference>
<dbReference type="AlphaFoldDB" id="A0AAW2ARC8"/>
<feature type="compositionally biased region" description="Basic and acidic residues" evidence="16">
    <location>
        <begin position="17"/>
        <end position="26"/>
    </location>
</feature>
<reference evidence="18 19" key="1">
    <citation type="submission" date="2024-05" db="EMBL/GenBank/DDBJ databases">
        <title>A high-quality chromosomal-level genome assembly of Topmouth culter (Culter alburnus).</title>
        <authorList>
            <person name="Zhao H."/>
        </authorList>
    </citation>
    <scope>NUCLEOTIDE SEQUENCE [LARGE SCALE GENOMIC DNA]</scope>
    <source>
        <strain evidence="18">CATC2023</strain>
        <tissue evidence="18">Muscle</tissue>
    </source>
</reference>
<evidence type="ECO:0000256" key="6">
    <source>
        <dbReference type="ARBA" id="ARBA00022490"/>
    </source>
</evidence>
<keyword evidence="19" id="KW-1185">Reference proteome</keyword>